<dbReference type="EC" id="6.1.1.21" evidence="2"/>
<keyword evidence="6" id="KW-0436">Ligase</keyword>
<dbReference type="GO" id="GO:0004821">
    <property type="term" value="F:histidine-tRNA ligase activity"/>
    <property type="evidence" value="ECO:0007669"/>
    <property type="project" value="UniProtKB-EC"/>
</dbReference>
<evidence type="ECO:0000256" key="3">
    <source>
        <dbReference type="ARBA" id="ARBA00022741"/>
    </source>
</evidence>
<dbReference type="CDD" id="cd00773">
    <property type="entry name" value="HisRS-like_core"/>
    <property type="match status" value="1"/>
</dbReference>
<dbReference type="PANTHER" id="PTHR11476">
    <property type="entry name" value="HISTIDYL-TRNA SYNTHETASE"/>
    <property type="match status" value="1"/>
</dbReference>
<dbReference type="SUPFAM" id="SSF55681">
    <property type="entry name" value="Class II aaRS and biotin synthetases"/>
    <property type="match status" value="1"/>
</dbReference>
<reference evidence="6" key="1">
    <citation type="submission" date="2018-10" db="EMBL/GenBank/DDBJ databases">
        <title>Hidden diversity of soil giant viruses.</title>
        <authorList>
            <person name="Schulz F."/>
            <person name="Alteio L."/>
            <person name="Goudeau D."/>
            <person name="Ryan E.M."/>
            <person name="Malmstrom R.R."/>
            <person name="Blanchard J."/>
            <person name="Woyke T."/>
        </authorList>
    </citation>
    <scope>NUCLEOTIDE SEQUENCE</scope>
    <source>
        <strain evidence="6">HYV1</strain>
    </source>
</reference>
<sequence>MASARRTALGMRDWDKELIKLRENVIATCKKFYRARGASELDTPVLEQFELVKDLYGEEFNKSVYLLDDGDLIMRYDLTVPFARYITMNGLKLFRRYQIGKVYRRDLPELSKGRYTEITQADFDIVGSDQNSGIFDMEILELASKLIGALVGDNFIIRLNDRNILFQYLLQMRIPEDKLLTVSATIDKLDKKSPKEICVELAEKKIAPEIIGRIEKFICSIARILDSREKIIAFLEEKYPIEISTILTNVSKLESVGEIFHELKRNRLNEMLVHVKRVDNSHKIAMGPIMLNYLRSEGLIAEKIFNEFMLMLNRVSKLSIPNVMFDPLLTRGLDYYTGFIFEGYHNDREIMPSSICAGGRYDNLIGKLATNGDYPAVGMSVGIERIITILSDEKELKEAPPSIQIYVASISSKDEKEQMNMVDERIKLCNEFRNHNIPTMMSHLMCPKMGSQMEDVHNNHIPFMIVIGSTEIKNKMIRIKNMNKGVADNNLDLPREEGIKYLIARINGAASL</sequence>
<dbReference type="InterPro" id="IPR004154">
    <property type="entry name" value="Anticodon-bd"/>
</dbReference>
<evidence type="ECO:0000256" key="4">
    <source>
        <dbReference type="ARBA" id="ARBA00047639"/>
    </source>
</evidence>
<dbReference type="EMBL" id="MK072390">
    <property type="protein sequence ID" value="AYV83561.1"/>
    <property type="molecule type" value="Genomic_DNA"/>
</dbReference>
<dbReference type="Gene3D" id="3.30.930.10">
    <property type="entry name" value="Bira Bifunctional Protein, Domain 2"/>
    <property type="match status" value="1"/>
</dbReference>
<dbReference type="Pfam" id="PF03129">
    <property type="entry name" value="HGTP_anticodon"/>
    <property type="match status" value="1"/>
</dbReference>
<protein>
    <recommendedName>
        <fullName evidence="2">histidine--tRNA ligase</fullName>
        <ecNumber evidence="2">6.1.1.21</ecNumber>
    </recommendedName>
</protein>
<dbReference type="GO" id="GO:0000166">
    <property type="term" value="F:nucleotide binding"/>
    <property type="evidence" value="ECO:0007669"/>
    <property type="project" value="UniProtKB-KW"/>
</dbReference>
<dbReference type="Pfam" id="PF13393">
    <property type="entry name" value="tRNA-synt_His"/>
    <property type="match status" value="1"/>
</dbReference>
<evidence type="ECO:0000259" key="5">
    <source>
        <dbReference type="PROSITE" id="PS50862"/>
    </source>
</evidence>
<evidence type="ECO:0000313" key="6">
    <source>
        <dbReference type="EMBL" id="AYV83561.1"/>
    </source>
</evidence>
<name>A0A3G5ABB8_9VIRU</name>
<comment type="similarity">
    <text evidence="1">Belongs to the class-II aminoacyl-tRNA synthetase family.</text>
</comment>
<dbReference type="PANTHER" id="PTHR11476:SF7">
    <property type="entry name" value="HISTIDINE--TRNA LIGASE"/>
    <property type="match status" value="1"/>
</dbReference>
<accession>A0A3G5ABB8</accession>
<keyword evidence="3" id="KW-0547">Nucleotide-binding</keyword>
<feature type="domain" description="Aminoacyl-transfer RNA synthetases class-II family profile" evidence="5">
    <location>
        <begin position="1"/>
        <end position="400"/>
    </location>
</feature>
<dbReference type="GO" id="GO:0003723">
    <property type="term" value="F:RNA binding"/>
    <property type="evidence" value="ECO:0007669"/>
    <property type="project" value="TreeGrafter"/>
</dbReference>
<gene>
    <name evidence="6" type="ORF">Hyperionvirus8_45</name>
</gene>
<keyword evidence="6" id="KW-0030">Aminoacyl-tRNA synthetase</keyword>
<dbReference type="SUPFAM" id="SSF52954">
    <property type="entry name" value="Class II aaRS ABD-related"/>
    <property type="match status" value="1"/>
</dbReference>
<evidence type="ECO:0000256" key="1">
    <source>
        <dbReference type="ARBA" id="ARBA00008226"/>
    </source>
</evidence>
<proteinExistence type="inferred from homology"/>
<dbReference type="PIRSF" id="PIRSF001549">
    <property type="entry name" value="His-tRNA_synth"/>
    <property type="match status" value="1"/>
</dbReference>
<dbReference type="InterPro" id="IPR004516">
    <property type="entry name" value="HisRS/HisZ"/>
</dbReference>
<dbReference type="InterPro" id="IPR036621">
    <property type="entry name" value="Anticodon-bd_dom_sf"/>
</dbReference>
<dbReference type="InterPro" id="IPR041715">
    <property type="entry name" value="HisRS-like_core"/>
</dbReference>
<evidence type="ECO:0000256" key="2">
    <source>
        <dbReference type="ARBA" id="ARBA00012815"/>
    </source>
</evidence>
<dbReference type="Gene3D" id="3.40.50.800">
    <property type="entry name" value="Anticodon-binding domain"/>
    <property type="match status" value="1"/>
</dbReference>
<dbReference type="InterPro" id="IPR006195">
    <property type="entry name" value="aa-tRNA-synth_II"/>
</dbReference>
<comment type="catalytic activity">
    <reaction evidence="4">
        <text>tRNA(His) + L-histidine + ATP = L-histidyl-tRNA(His) + AMP + diphosphate + H(+)</text>
        <dbReference type="Rhea" id="RHEA:17313"/>
        <dbReference type="Rhea" id="RHEA-COMP:9665"/>
        <dbReference type="Rhea" id="RHEA-COMP:9689"/>
        <dbReference type="ChEBI" id="CHEBI:15378"/>
        <dbReference type="ChEBI" id="CHEBI:30616"/>
        <dbReference type="ChEBI" id="CHEBI:33019"/>
        <dbReference type="ChEBI" id="CHEBI:57595"/>
        <dbReference type="ChEBI" id="CHEBI:78442"/>
        <dbReference type="ChEBI" id="CHEBI:78527"/>
        <dbReference type="ChEBI" id="CHEBI:456215"/>
        <dbReference type="EC" id="6.1.1.21"/>
    </reaction>
</comment>
<dbReference type="PROSITE" id="PS50862">
    <property type="entry name" value="AA_TRNA_LIGASE_II"/>
    <property type="match status" value="1"/>
</dbReference>
<organism evidence="6">
    <name type="scientific">Hyperionvirus sp</name>
    <dbReference type="NCBI Taxonomy" id="2487770"/>
    <lineage>
        <taxon>Viruses</taxon>
        <taxon>Varidnaviria</taxon>
        <taxon>Bamfordvirae</taxon>
        <taxon>Nucleocytoviricota</taxon>
        <taxon>Megaviricetes</taxon>
        <taxon>Imitervirales</taxon>
        <taxon>Mimiviridae</taxon>
        <taxon>Klosneuvirinae</taxon>
    </lineage>
</organism>
<dbReference type="InterPro" id="IPR045864">
    <property type="entry name" value="aa-tRNA-synth_II/BPL/LPL"/>
</dbReference>